<evidence type="ECO:0000256" key="10">
    <source>
        <dbReference type="ARBA" id="ARBA00023004"/>
    </source>
</evidence>
<proteinExistence type="inferred from homology"/>
<dbReference type="GO" id="GO:0020037">
    <property type="term" value="F:heme binding"/>
    <property type="evidence" value="ECO:0007669"/>
    <property type="project" value="TreeGrafter"/>
</dbReference>
<evidence type="ECO:0000256" key="5">
    <source>
        <dbReference type="ARBA" id="ARBA00022617"/>
    </source>
</evidence>
<dbReference type="GO" id="GO:0070069">
    <property type="term" value="C:cytochrome complex"/>
    <property type="evidence" value="ECO:0007669"/>
    <property type="project" value="UniProtKB-UniRule"/>
</dbReference>
<dbReference type="EMBL" id="JABEQD010000003">
    <property type="protein sequence ID" value="MBB2167948.1"/>
    <property type="molecule type" value="Genomic_DNA"/>
</dbReference>
<organism evidence="13 14">
    <name type="scientific">Gluconacetobacter aggeris</name>
    <dbReference type="NCBI Taxonomy" id="1286186"/>
    <lineage>
        <taxon>Bacteria</taxon>
        <taxon>Pseudomonadati</taxon>
        <taxon>Pseudomonadota</taxon>
        <taxon>Alphaproteobacteria</taxon>
        <taxon>Acetobacterales</taxon>
        <taxon>Acetobacteraceae</taxon>
        <taxon>Gluconacetobacter</taxon>
    </lineage>
</organism>
<comment type="similarity">
    <text evidence="2 12">Belongs to the cytochrome ubiquinol oxidase subunit 1 family.</text>
</comment>
<evidence type="ECO:0000256" key="8">
    <source>
        <dbReference type="ARBA" id="ARBA00022982"/>
    </source>
</evidence>
<dbReference type="PANTHER" id="PTHR30365">
    <property type="entry name" value="CYTOCHROME D UBIQUINOL OXIDASE"/>
    <property type="match status" value="1"/>
</dbReference>
<feature type="transmembrane region" description="Helical" evidence="12">
    <location>
        <begin position="98"/>
        <end position="121"/>
    </location>
</feature>
<feature type="transmembrane region" description="Helical" evidence="12">
    <location>
        <begin position="363"/>
        <end position="385"/>
    </location>
</feature>
<feature type="transmembrane region" description="Helical" evidence="12">
    <location>
        <begin position="223"/>
        <end position="245"/>
    </location>
</feature>
<dbReference type="GO" id="GO:0005886">
    <property type="term" value="C:plasma membrane"/>
    <property type="evidence" value="ECO:0007669"/>
    <property type="project" value="UniProtKB-SubCell"/>
</dbReference>
<evidence type="ECO:0000256" key="1">
    <source>
        <dbReference type="ARBA" id="ARBA00004651"/>
    </source>
</evidence>
<keyword evidence="8 12" id="KW-0249">Electron transport</keyword>
<keyword evidence="7 12" id="KW-0479">Metal-binding</keyword>
<evidence type="ECO:0000256" key="2">
    <source>
        <dbReference type="ARBA" id="ARBA00009819"/>
    </source>
</evidence>
<evidence type="ECO:0000256" key="12">
    <source>
        <dbReference type="PIRNR" id="PIRNR006446"/>
    </source>
</evidence>
<dbReference type="AlphaFoldDB" id="A0A7W4IS66"/>
<evidence type="ECO:0000256" key="3">
    <source>
        <dbReference type="ARBA" id="ARBA00022448"/>
    </source>
</evidence>
<feature type="transmembrane region" description="Helical" evidence="12">
    <location>
        <begin position="327"/>
        <end position="351"/>
    </location>
</feature>
<evidence type="ECO:0000256" key="7">
    <source>
        <dbReference type="ARBA" id="ARBA00022723"/>
    </source>
</evidence>
<name>A0A7W4IS66_9PROT</name>
<feature type="transmembrane region" description="Helical" evidence="12">
    <location>
        <begin position="405"/>
        <end position="436"/>
    </location>
</feature>
<dbReference type="GO" id="GO:0019646">
    <property type="term" value="P:aerobic electron transport chain"/>
    <property type="evidence" value="ECO:0007669"/>
    <property type="project" value="InterPro"/>
</dbReference>
<keyword evidence="4 12" id="KW-1003">Cell membrane</keyword>
<dbReference type="PIRSF" id="PIRSF006446">
    <property type="entry name" value="Cyt_quinol_oxidase_1"/>
    <property type="match status" value="1"/>
</dbReference>
<comment type="subcellular location">
    <subcellularLocation>
        <location evidence="12">Cell inner membrane</location>
    </subcellularLocation>
    <subcellularLocation>
        <location evidence="1">Cell membrane</location>
        <topology evidence="1">Multi-pass membrane protein</topology>
    </subcellularLocation>
</comment>
<accession>A0A7W4IS66</accession>
<keyword evidence="5 12" id="KW-0349">Heme</keyword>
<evidence type="ECO:0000256" key="6">
    <source>
        <dbReference type="ARBA" id="ARBA00022692"/>
    </source>
</evidence>
<keyword evidence="14" id="KW-1185">Reference proteome</keyword>
<feature type="transmembrane region" description="Helical" evidence="12">
    <location>
        <begin position="128"/>
        <end position="149"/>
    </location>
</feature>
<gene>
    <name evidence="13" type="ORF">HLH36_06190</name>
</gene>
<keyword evidence="10 12" id="KW-0408">Iron</keyword>
<dbReference type="GO" id="GO:0009055">
    <property type="term" value="F:electron transfer activity"/>
    <property type="evidence" value="ECO:0007669"/>
    <property type="project" value="UniProtKB-UniRule"/>
</dbReference>
<comment type="caution">
    <text evidence="13">The sequence shown here is derived from an EMBL/GenBank/DDBJ whole genome shotgun (WGS) entry which is preliminary data.</text>
</comment>
<keyword evidence="6 12" id="KW-0812">Transmembrane</keyword>
<keyword evidence="3 12" id="KW-0813">Transport</keyword>
<dbReference type="InterPro" id="IPR002585">
    <property type="entry name" value="Cyt-d_ubiquinol_oxidase_su_1"/>
</dbReference>
<evidence type="ECO:0000313" key="14">
    <source>
        <dbReference type="Proteomes" id="UP000559860"/>
    </source>
</evidence>
<protein>
    <submittedName>
        <fullName evidence="13">Cytochrome ubiquinol oxidase subunit I</fullName>
    </submittedName>
</protein>
<dbReference type="Proteomes" id="UP000559860">
    <property type="component" value="Unassembled WGS sequence"/>
</dbReference>
<feature type="transmembrane region" description="Helical" evidence="12">
    <location>
        <begin position="26"/>
        <end position="45"/>
    </location>
</feature>
<evidence type="ECO:0000256" key="9">
    <source>
        <dbReference type="ARBA" id="ARBA00022989"/>
    </source>
</evidence>
<feature type="transmembrane region" description="Helical" evidence="12">
    <location>
        <begin position="187"/>
        <end position="211"/>
    </location>
</feature>
<dbReference type="RefSeq" id="WP_182985565.1">
    <property type="nucleotide sequence ID" value="NZ_JABEQD010000003.1"/>
</dbReference>
<evidence type="ECO:0000256" key="4">
    <source>
        <dbReference type="ARBA" id="ARBA00022475"/>
    </source>
</evidence>
<feature type="transmembrane region" description="Helical" evidence="12">
    <location>
        <begin position="57"/>
        <end position="78"/>
    </location>
</feature>
<keyword evidence="9 12" id="KW-1133">Transmembrane helix</keyword>
<evidence type="ECO:0000256" key="11">
    <source>
        <dbReference type="ARBA" id="ARBA00023136"/>
    </source>
</evidence>
<sequence>MQTAALALILARFQFAFTVGVHIIFPAFSIGLAAYLAVLEGLWLKTGRQVFLDLYRYWIKAFSIVFSMGVVSGLVMSYEFGTNWSVFSKKAGPITGVLLSYEVMTAFFLEAGFLGVMLFGMGKVGRGLHFAATCCVSVGTLISMTWILASNSWMQTPRGYTIDPATGRFMPDDWLAIIFNPSFPFRLVHMGLAAFLSVAFAVGATGAWHMLKARRAGAIASEPVRVMFSMAMWMAAIVAPLQILAGDAHGLNTLKYQPVKIAAMEGDWETEGRASELLFGIPNMETERTDYAVKVPLLGSLILTHSLDGKVPGMKDFPRDQRPPSPIIFFSFRIMVALAFLMALVGFWSLWLRRTSALFTSPVFHRVALCMAPAGFIALLCGWITTEVGRQPWTVYGLLRTSESVSPIVLSSMAVTLAAFVVVYVIVFGSGLAILLRLLGRAPEEGEHDPSPAHPADVLATHTHPGIAGPIPAEGA</sequence>
<dbReference type="PANTHER" id="PTHR30365:SF14">
    <property type="entry name" value="CYTOCHROME BD MENAQUINOL OXIDASE SUBUNIT I-RELATED"/>
    <property type="match status" value="1"/>
</dbReference>
<dbReference type="GO" id="GO:0046872">
    <property type="term" value="F:metal ion binding"/>
    <property type="evidence" value="ECO:0007669"/>
    <property type="project" value="UniProtKB-UniRule"/>
</dbReference>
<dbReference type="GO" id="GO:0016682">
    <property type="term" value="F:oxidoreductase activity, acting on diphenols and related substances as donors, oxygen as acceptor"/>
    <property type="evidence" value="ECO:0007669"/>
    <property type="project" value="TreeGrafter"/>
</dbReference>
<dbReference type="Pfam" id="PF01654">
    <property type="entry name" value="Cyt_bd_oxida_I"/>
    <property type="match status" value="1"/>
</dbReference>
<evidence type="ECO:0000313" key="13">
    <source>
        <dbReference type="EMBL" id="MBB2167948.1"/>
    </source>
</evidence>
<keyword evidence="11 12" id="KW-0472">Membrane</keyword>
<reference evidence="13 14" key="1">
    <citation type="submission" date="2020-04" db="EMBL/GenBank/DDBJ databases">
        <title>Description of novel Gluconacetobacter.</title>
        <authorList>
            <person name="Sombolestani A."/>
        </authorList>
    </citation>
    <scope>NUCLEOTIDE SEQUENCE [LARGE SCALE GENOMIC DNA]</scope>
    <source>
        <strain evidence="13 14">LMG 27801</strain>
    </source>
</reference>